<sequence length="171" mass="18044">MPLSALALGLALTGCQPSTQPAPTATPDSATRPAASPAAAAAASVATADPGAAVSPTCPHPEFDTFLSHFSREITLQETSVADPLVSESVDMAAEPEPRMVSEKIALRDVTWPVMPNTNTLHKVGRDLKVTAEADGSMAVQILTPDTSDQQTYYFAQKPCWQLVRKVDEAI</sequence>
<dbReference type="Proteomes" id="UP001605261">
    <property type="component" value="Unassembled WGS sequence"/>
</dbReference>
<dbReference type="RefSeq" id="WP_394164756.1">
    <property type="nucleotide sequence ID" value="NZ_JBHGCJ010000022.1"/>
</dbReference>
<evidence type="ECO:0008006" key="4">
    <source>
        <dbReference type="Google" id="ProtNLM"/>
    </source>
</evidence>
<protein>
    <recommendedName>
        <fullName evidence="4">Lipoprotein</fullName>
    </recommendedName>
</protein>
<dbReference type="EMBL" id="JBHGCJ010000022">
    <property type="protein sequence ID" value="MFG6111523.1"/>
    <property type="molecule type" value="Genomic_DNA"/>
</dbReference>
<evidence type="ECO:0000313" key="2">
    <source>
        <dbReference type="EMBL" id="MFG6111523.1"/>
    </source>
</evidence>
<proteinExistence type="predicted"/>
<organism evidence="2 3">
    <name type="scientific">Stenotrophomonas nematodicola</name>
    <dbReference type="NCBI Taxonomy" id="2656746"/>
    <lineage>
        <taxon>Bacteria</taxon>
        <taxon>Pseudomonadati</taxon>
        <taxon>Pseudomonadota</taxon>
        <taxon>Gammaproteobacteria</taxon>
        <taxon>Lysobacterales</taxon>
        <taxon>Lysobacteraceae</taxon>
        <taxon>Stenotrophomonas</taxon>
    </lineage>
</organism>
<accession>A0ABW7D3K5</accession>
<feature type="region of interest" description="Disordered" evidence="1">
    <location>
        <begin position="15"/>
        <end position="42"/>
    </location>
</feature>
<gene>
    <name evidence="2" type="ORF">ACEU0G_001860</name>
</gene>
<name>A0ABW7D3K5_9GAMM</name>
<evidence type="ECO:0000256" key="1">
    <source>
        <dbReference type="SAM" id="MobiDB-lite"/>
    </source>
</evidence>
<evidence type="ECO:0000313" key="3">
    <source>
        <dbReference type="Proteomes" id="UP001605261"/>
    </source>
</evidence>
<keyword evidence="3" id="KW-1185">Reference proteome</keyword>
<reference evidence="2 3" key="1">
    <citation type="submission" date="2024-09" db="EMBL/GenBank/DDBJ databases">
        <authorList>
            <consortium name="All-Russian atlas of soil microorganisms"/>
            <consortium name="as a basis for the search for new antimicrobial producers and enzymes with unique properties"/>
            <person name="Sokolova E.A."/>
            <person name="Voronina E.N."/>
        </authorList>
    </citation>
    <scope>NUCLEOTIDE SEQUENCE [LARGE SCALE GENOMIC DNA]</scope>
    <source>
        <strain evidence="2 3">AF-22b-331.1</strain>
    </source>
</reference>
<comment type="caution">
    <text evidence="2">The sequence shown here is derived from an EMBL/GenBank/DDBJ whole genome shotgun (WGS) entry which is preliminary data.</text>
</comment>